<dbReference type="Gene3D" id="1.10.3720.10">
    <property type="entry name" value="MetI-like"/>
    <property type="match status" value="1"/>
</dbReference>
<dbReference type="RefSeq" id="WP_377561660.1">
    <property type="nucleotide sequence ID" value="NZ_JBHTJZ010000004.1"/>
</dbReference>
<name>A0ABW3HKL9_9BACL</name>
<accession>A0ABW3HKL9</accession>
<sequence length="296" mass="33310">MSQTWGDRIFDWINKSVLFFVMIVVLYPIIFVVSASISDPQFVNNGTMWLWPKGITFEGYQRVLDNVEIWTGYRNTILYTIFGTSLNLMLTIPCAYALSRKDLVGRNGITGIILVTMFINGGLIPTYLVVKGLHLLNTPLVMIILGGVNVWNLIVARTFFQSTVPRELEEAAEVDGCSNLRLFMSVVVPISGPIIAVMALFYGVAHWNQYFNALMYLQNRELFPLQLVLREILIVNEMSSNMMMDGDSMLAMAEQAKVADMIKYAIIIISALPLLVVFPFVQRFFIKGVLIGSLKG</sequence>
<dbReference type="EMBL" id="JBHTJZ010000004">
    <property type="protein sequence ID" value="MFD0958035.1"/>
    <property type="molecule type" value="Genomic_DNA"/>
</dbReference>
<evidence type="ECO:0000256" key="3">
    <source>
        <dbReference type="ARBA" id="ARBA00022475"/>
    </source>
</evidence>
<evidence type="ECO:0000259" key="8">
    <source>
        <dbReference type="PROSITE" id="PS50928"/>
    </source>
</evidence>
<evidence type="ECO:0000256" key="2">
    <source>
        <dbReference type="ARBA" id="ARBA00022448"/>
    </source>
</evidence>
<dbReference type="CDD" id="cd06261">
    <property type="entry name" value="TM_PBP2"/>
    <property type="match status" value="1"/>
</dbReference>
<feature type="transmembrane region" description="Helical" evidence="7">
    <location>
        <begin position="110"/>
        <end position="128"/>
    </location>
</feature>
<dbReference type="InterPro" id="IPR035906">
    <property type="entry name" value="MetI-like_sf"/>
</dbReference>
<organism evidence="9 10">
    <name type="scientific">Paenibacillus chungangensis</name>
    <dbReference type="NCBI Taxonomy" id="696535"/>
    <lineage>
        <taxon>Bacteria</taxon>
        <taxon>Bacillati</taxon>
        <taxon>Bacillota</taxon>
        <taxon>Bacilli</taxon>
        <taxon>Bacillales</taxon>
        <taxon>Paenibacillaceae</taxon>
        <taxon>Paenibacillus</taxon>
    </lineage>
</organism>
<comment type="similarity">
    <text evidence="7">Belongs to the binding-protein-dependent transport system permease family.</text>
</comment>
<evidence type="ECO:0000256" key="7">
    <source>
        <dbReference type="RuleBase" id="RU363032"/>
    </source>
</evidence>
<keyword evidence="4 7" id="KW-0812">Transmembrane</keyword>
<keyword evidence="10" id="KW-1185">Reference proteome</keyword>
<feature type="transmembrane region" description="Helical" evidence="7">
    <location>
        <begin position="180"/>
        <end position="205"/>
    </location>
</feature>
<evidence type="ECO:0000313" key="9">
    <source>
        <dbReference type="EMBL" id="MFD0958035.1"/>
    </source>
</evidence>
<feature type="transmembrane region" description="Helical" evidence="7">
    <location>
        <begin position="12"/>
        <end position="37"/>
    </location>
</feature>
<comment type="caution">
    <text evidence="9">The sequence shown here is derived from an EMBL/GenBank/DDBJ whole genome shotgun (WGS) entry which is preliminary data.</text>
</comment>
<feature type="transmembrane region" description="Helical" evidence="7">
    <location>
        <begin position="77"/>
        <end position="98"/>
    </location>
</feature>
<comment type="subcellular location">
    <subcellularLocation>
        <location evidence="1 7">Cell membrane</location>
        <topology evidence="1 7">Multi-pass membrane protein</topology>
    </subcellularLocation>
</comment>
<gene>
    <name evidence="9" type="ORF">ACFQ2I_01390</name>
</gene>
<keyword evidence="5 7" id="KW-1133">Transmembrane helix</keyword>
<evidence type="ECO:0000256" key="1">
    <source>
        <dbReference type="ARBA" id="ARBA00004651"/>
    </source>
</evidence>
<keyword evidence="6 7" id="KW-0472">Membrane</keyword>
<evidence type="ECO:0000256" key="6">
    <source>
        <dbReference type="ARBA" id="ARBA00023136"/>
    </source>
</evidence>
<evidence type="ECO:0000313" key="10">
    <source>
        <dbReference type="Proteomes" id="UP001596989"/>
    </source>
</evidence>
<evidence type="ECO:0000256" key="4">
    <source>
        <dbReference type="ARBA" id="ARBA00022692"/>
    </source>
</evidence>
<dbReference type="SUPFAM" id="SSF161098">
    <property type="entry name" value="MetI-like"/>
    <property type="match status" value="1"/>
</dbReference>
<evidence type="ECO:0000256" key="5">
    <source>
        <dbReference type="ARBA" id="ARBA00022989"/>
    </source>
</evidence>
<feature type="transmembrane region" description="Helical" evidence="7">
    <location>
        <begin position="140"/>
        <end position="160"/>
    </location>
</feature>
<dbReference type="InterPro" id="IPR000515">
    <property type="entry name" value="MetI-like"/>
</dbReference>
<dbReference type="Proteomes" id="UP001596989">
    <property type="component" value="Unassembled WGS sequence"/>
</dbReference>
<feature type="domain" description="ABC transmembrane type-1" evidence="8">
    <location>
        <begin position="73"/>
        <end position="285"/>
    </location>
</feature>
<feature type="transmembrane region" description="Helical" evidence="7">
    <location>
        <begin position="261"/>
        <end position="281"/>
    </location>
</feature>
<keyword evidence="3" id="KW-1003">Cell membrane</keyword>
<keyword evidence="2 7" id="KW-0813">Transport</keyword>
<dbReference type="Pfam" id="PF00528">
    <property type="entry name" value="BPD_transp_1"/>
    <property type="match status" value="1"/>
</dbReference>
<protein>
    <submittedName>
        <fullName evidence="9">Carbohydrate ABC transporter permease</fullName>
    </submittedName>
</protein>
<dbReference type="PROSITE" id="PS50928">
    <property type="entry name" value="ABC_TM1"/>
    <property type="match status" value="1"/>
</dbReference>
<reference evidence="10" key="1">
    <citation type="journal article" date="2019" name="Int. J. Syst. Evol. Microbiol.">
        <title>The Global Catalogue of Microorganisms (GCM) 10K type strain sequencing project: providing services to taxonomists for standard genome sequencing and annotation.</title>
        <authorList>
            <consortium name="The Broad Institute Genomics Platform"/>
            <consortium name="The Broad Institute Genome Sequencing Center for Infectious Disease"/>
            <person name="Wu L."/>
            <person name="Ma J."/>
        </authorList>
    </citation>
    <scope>NUCLEOTIDE SEQUENCE [LARGE SCALE GENOMIC DNA]</scope>
    <source>
        <strain evidence="10">CCUG 59129</strain>
    </source>
</reference>
<dbReference type="PANTHER" id="PTHR43744:SF9">
    <property type="entry name" value="POLYGALACTURONAN_RHAMNOGALACTURONAN TRANSPORT SYSTEM PERMEASE PROTEIN YTCP"/>
    <property type="match status" value="1"/>
</dbReference>
<proteinExistence type="inferred from homology"/>
<dbReference type="PANTHER" id="PTHR43744">
    <property type="entry name" value="ABC TRANSPORTER PERMEASE PROTEIN MG189-RELATED-RELATED"/>
    <property type="match status" value="1"/>
</dbReference>